<accession>A0ABP9Y0H0</accession>
<feature type="compositionally biased region" description="Basic and acidic residues" evidence="7">
    <location>
        <begin position="112"/>
        <end position="124"/>
    </location>
</feature>
<dbReference type="InterPro" id="IPR000679">
    <property type="entry name" value="Znf_GATA"/>
</dbReference>
<keyword evidence="4" id="KW-0805">Transcription regulation</keyword>
<dbReference type="CDD" id="cd00202">
    <property type="entry name" value="ZnF_GATA"/>
    <property type="match status" value="1"/>
</dbReference>
<dbReference type="SMART" id="SM00401">
    <property type="entry name" value="ZnF_GATA"/>
    <property type="match status" value="2"/>
</dbReference>
<gene>
    <name evidence="9" type="ORF">HPULCUR_005936</name>
</gene>
<keyword evidence="3" id="KW-0862">Zinc</keyword>
<evidence type="ECO:0000313" key="9">
    <source>
        <dbReference type="EMBL" id="GAA5800504.1"/>
    </source>
</evidence>
<name>A0ABP9Y0H0_9FUNG</name>
<comment type="caution">
    <text evidence="9">The sequence shown here is derived from an EMBL/GenBank/DDBJ whole genome shotgun (WGS) entry which is preliminary data.</text>
</comment>
<dbReference type="SUPFAM" id="SSF57716">
    <property type="entry name" value="Glucocorticoid receptor-like (DNA-binding domain)"/>
    <property type="match status" value="2"/>
</dbReference>
<feature type="region of interest" description="Disordered" evidence="7">
    <location>
        <begin position="29"/>
        <end position="54"/>
    </location>
</feature>
<evidence type="ECO:0000256" key="6">
    <source>
        <dbReference type="PROSITE-ProRule" id="PRU00094"/>
    </source>
</evidence>
<evidence type="ECO:0000256" key="1">
    <source>
        <dbReference type="ARBA" id="ARBA00022723"/>
    </source>
</evidence>
<dbReference type="PANTHER" id="PTHR47172:SF24">
    <property type="entry name" value="GATA ZINC FINGER DOMAIN-CONTAINING PROTEIN 14-RELATED"/>
    <property type="match status" value="1"/>
</dbReference>
<dbReference type="PROSITE" id="PS50114">
    <property type="entry name" value="GATA_ZN_FINGER_2"/>
    <property type="match status" value="2"/>
</dbReference>
<proteinExistence type="predicted"/>
<dbReference type="EMBL" id="BAABUJ010000016">
    <property type="protein sequence ID" value="GAA5800504.1"/>
    <property type="molecule type" value="Genomic_DNA"/>
</dbReference>
<evidence type="ECO:0000256" key="5">
    <source>
        <dbReference type="ARBA" id="ARBA00023163"/>
    </source>
</evidence>
<keyword evidence="1" id="KW-0479">Metal-binding</keyword>
<feature type="compositionally biased region" description="Acidic residues" evidence="7">
    <location>
        <begin position="91"/>
        <end position="111"/>
    </location>
</feature>
<evidence type="ECO:0000256" key="4">
    <source>
        <dbReference type="ARBA" id="ARBA00023015"/>
    </source>
</evidence>
<feature type="domain" description="GATA-type" evidence="8">
    <location>
        <begin position="137"/>
        <end position="193"/>
    </location>
</feature>
<feature type="region of interest" description="Disordered" evidence="7">
    <location>
        <begin position="345"/>
        <end position="366"/>
    </location>
</feature>
<evidence type="ECO:0000256" key="3">
    <source>
        <dbReference type="ARBA" id="ARBA00022833"/>
    </source>
</evidence>
<dbReference type="Gene3D" id="3.30.50.10">
    <property type="entry name" value="Erythroid Transcription Factor GATA-1, subunit A"/>
    <property type="match status" value="2"/>
</dbReference>
<dbReference type="InterPro" id="IPR013088">
    <property type="entry name" value="Znf_NHR/GATA"/>
</dbReference>
<protein>
    <recommendedName>
        <fullName evidence="8">GATA-type domain-containing protein</fullName>
    </recommendedName>
</protein>
<keyword evidence="2 6" id="KW-0863">Zinc-finger</keyword>
<sequence>MMEDEEYMLQYASEGVFEKGSFSDILQQQQQFHQQVLPSPTSTGQAFSNFPSPTLSNDSDVDLSFLQNISTTGGGFHIPQQDGFDQFVQFEEQEEEEEEEGEDEEEEEEEGVHDFKKKVVDMKKKSNHSKNSKSNRSPRQLECFNCHVTKTPLWRRTPDRAHSLCNACGLYYKQYNTHRPLHIRQKHQTNQNKQAAAAAAVASNIAVESSSPLNSPSSPLQGNNNFELNFTNQEEQQQQQQQQQQSMQQHCQSCFQTDSHVWHLSDIGQTICNACHLYTNLQQLSHSNQSSPIGQKRKSSYDDEPDNLKVQRLFLDVQQQQQQQQQHHHHLQQQQVFPSIVMPQESLPTPITTPNHDDQQNQNNDDTRFKSLIGRMSPQQMEGFLNMLERRCAILRSIIYTDNNSMITS</sequence>
<feature type="compositionally biased region" description="Polar residues" evidence="7">
    <location>
        <begin position="36"/>
        <end position="54"/>
    </location>
</feature>
<organism evidence="9 10">
    <name type="scientific">Helicostylum pulchrum</name>
    <dbReference type="NCBI Taxonomy" id="562976"/>
    <lineage>
        <taxon>Eukaryota</taxon>
        <taxon>Fungi</taxon>
        <taxon>Fungi incertae sedis</taxon>
        <taxon>Mucoromycota</taxon>
        <taxon>Mucoromycotina</taxon>
        <taxon>Mucoromycetes</taxon>
        <taxon>Mucorales</taxon>
        <taxon>Mucorineae</taxon>
        <taxon>Mucoraceae</taxon>
        <taxon>Helicostylum</taxon>
    </lineage>
</organism>
<feature type="compositionally biased region" description="Basic and acidic residues" evidence="7">
    <location>
        <begin position="355"/>
        <end position="366"/>
    </location>
</feature>
<keyword evidence="5" id="KW-0804">Transcription</keyword>
<feature type="domain" description="GATA-type" evidence="8">
    <location>
        <begin position="245"/>
        <end position="282"/>
    </location>
</feature>
<feature type="region of interest" description="Disordered" evidence="7">
    <location>
        <begin position="91"/>
        <end position="138"/>
    </location>
</feature>
<evidence type="ECO:0000256" key="7">
    <source>
        <dbReference type="SAM" id="MobiDB-lite"/>
    </source>
</evidence>
<dbReference type="Proteomes" id="UP001476247">
    <property type="component" value="Unassembled WGS sequence"/>
</dbReference>
<keyword evidence="10" id="KW-1185">Reference proteome</keyword>
<evidence type="ECO:0000313" key="10">
    <source>
        <dbReference type="Proteomes" id="UP001476247"/>
    </source>
</evidence>
<dbReference type="Pfam" id="PF00320">
    <property type="entry name" value="GATA"/>
    <property type="match status" value="1"/>
</dbReference>
<evidence type="ECO:0000259" key="8">
    <source>
        <dbReference type="PROSITE" id="PS50114"/>
    </source>
</evidence>
<dbReference type="PROSITE" id="PS00344">
    <property type="entry name" value="GATA_ZN_FINGER_1"/>
    <property type="match status" value="1"/>
</dbReference>
<evidence type="ECO:0000256" key="2">
    <source>
        <dbReference type="ARBA" id="ARBA00022771"/>
    </source>
</evidence>
<reference evidence="9 10" key="1">
    <citation type="submission" date="2024-04" db="EMBL/GenBank/DDBJ databases">
        <title>genome sequences of Mucor flavus KT1a and Helicostylum pulchrum KT1b strains isolation_sourced from the surface of a dry-aged beef.</title>
        <authorList>
            <person name="Toyotome T."/>
            <person name="Hosono M."/>
            <person name="Torimaru M."/>
            <person name="Fukuda K."/>
            <person name="Mikami N."/>
        </authorList>
    </citation>
    <scope>NUCLEOTIDE SEQUENCE [LARGE SCALE GENOMIC DNA]</scope>
    <source>
        <strain evidence="9 10">KT1b</strain>
    </source>
</reference>
<dbReference type="PANTHER" id="PTHR47172">
    <property type="entry name" value="OS01G0976800 PROTEIN"/>
    <property type="match status" value="1"/>
</dbReference>